<dbReference type="EMBL" id="RJVU01049825">
    <property type="protein sequence ID" value="ROL42372.1"/>
    <property type="molecule type" value="Genomic_DNA"/>
</dbReference>
<name>A0A3N0Y825_ANAGA</name>
<comment type="caution">
    <text evidence="3">The sequence shown here is derived from an EMBL/GenBank/DDBJ whole genome shotgun (WGS) entry which is preliminary data.</text>
</comment>
<dbReference type="InterPro" id="IPR012674">
    <property type="entry name" value="Calycin"/>
</dbReference>
<evidence type="ECO:0000256" key="1">
    <source>
        <dbReference type="ARBA" id="ARBA00008390"/>
    </source>
</evidence>
<reference evidence="3 4" key="1">
    <citation type="submission" date="2018-10" db="EMBL/GenBank/DDBJ databases">
        <title>Genome assembly for a Yunnan-Guizhou Plateau 3E fish, Anabarilius grahami (Regan), and its evolutionary and genetic applications.</title>
        <authorList>
            <person name="Jiang W."/>
        </authorList>
    </citation>
    <scope>NUCLEOTIDE SEQUENCE [LARGE SCALE GENOMIC DNA]</scope>
    <source>
        <strain evidence="3">AG-KIZ</strain>
        <tissue evidence="3">Muscle</tissue>
    </source>
</reference>
<keyword evidence="4" id="KW-1185">Reference proteome</keyword>
<accession>A0A3N0Y825</accession>
<evidence type="ECO:0000313" key="3">
    <source>
        <dbReference type="EMBL" id="ROL42372.1"/>
    </source>
</evidence>
<dbReference type="PANTHER" id="PTHR11955">
    <property type="entry name" value="FATTY ACID BINDING PROTEIN"/>
    <property type="match status" value="1"/>
</dbReference>
<protein>
    <submittedName>
        <fullName evidence="3">Fatty acid-binding protein, brain</fullName>
    </submittedName>
</protein>
<dbReference type="InterPro" id="IPR000463">
    <property type="entry name" value="Fatty_acid-bd"/>
</dbReference>
<dbReference type="Pfam" id="PF00061">
    <property type="entry name" value="Lipocalin"/>
    <property type="match status" value="1"/>
</dbReference>
<evidence type="ECO:0000259" key="2">
    <source>
        <dbReference type="Pfam" id="PF00061"/>
    </source>
</evidence>
<dbReference type="Gene3D" id="2.40.128.20">
    <property type="match status" value="1"/>
</dbReference>
<evidence type="ECO:0000313" key="4">
    <source>
        <dbReference type="Proteomes" id="UP000281406"/>
    </source>
</evidence>
<feature type="domain" description="Lipocalin/cytosolic fatty-acid binding" evidence="2">
    <location>
        <begin position="37"/>
        <end position="111"/>
    </location>
</feature>
<dbReference type="SUPFAM" id="SSF50814">
    <property type="entry name" value="Lipocalins"/>
    <property type="match status" value="1"/>
</dbReference>
<dbReference type="InterPro" id="IPR000566">
    <property type="entry name" value="Lipocln_cytosolic_FA-bd_dom"/>
</dbReference>
<dbReference type="AlphaFoldDB" id="A0A3N0Y825"/>
<proteinExistence type="inferred from homology"/>
<comment type="similarity">
    <text evidence="1">Belongs to the calycin superfamily. Fatty-acid binding protein (FABP) family.</text>
</comment>
<sequence>MVEAFNGPWTLVDSQNLDEYKKAVGIVIKPTIVISQVVINKRNISFKLGKEFDEITPDGRQVKSIVTLEGESLVHVQRWDGKETKIVREIKDGKMINTLTLEGVQAVCTYEKE</sequence>
<organism evidence="3 4">
    <name type="scientific">Anabarilius grahami</name>
    <name type="common">Kanglang fish</name>
    <name type="synonym">Barilius grahami</name>
    <dbReference type="NCBI Taxonomy" id="495550"/>
    <lineage>
        <taxon>Eukaryota</taxon>
        <taxon>Metazoa</taxon>
        <taxon>Chordata</taxon>
        <taxon>Craniata</taxon>
        <taxon>Vertebrata</taxon>
        <taxon>Euteleostomi</taxon>
        <taxon>Actinopterygii</taxon>
        <taxon>Neopterygii</taxon>
        <taxon>Teleostei</taxon>
        <taxon>Ostariophysi</taxon>
        <taxon>Cypriniformes</taxon>
        <taxon>Xenocyprididae</taxon>
        <taxon>Xenocypridinae</taxon>
        <taxon>Xenocypridinae incertae sedis</taxon>
        <taxon>Anabarilius</taxon>
    </lineage>
</organism>
<dbReference type="OrthoDB" id="412780at2759"/>
<dbReference type="Proteomes" id="UP000281406">
    <property type="component" value="Unassembled WGS sequence"/>
</dbReference>
<gene>
    <name evidence="3" type="ORF">DPX16_8251</name>
</gene>
<dbReference type="PRINTS" id="PR00178">
    <property type="entry name" value="FATTYACIDBP"/>
</dbReference>
<dbReference type="InterPro" id="IPR031259">
    <property type="entry name" value="ILBP"/>
</dbReference>
<dbReference type="GO" id="GO:0008289">
    <property type="term" value="F:lipid binding"/>
    <property type="evidence" value="ECO:0007669"/>
    <property type="project" value="InterPro"/>
</dbReference>